<dbReference type="EMBL" id="CP033223">
    <property type="protein sequence ID" value="AZV81035.1"/>
    <property type="molecule type" value="Genomic_DNA"/>
</dbReference>
<dbReference type="InterPro" id="IPR024078">
    <property type="entry name" value="LmbE-like_dom_sf"/>
</dbReference>
<dbReference type="Proteomes" id="UP000283063">
    <property type="component" value="Plasmid pW43D"/>
</dbReference>
<dbReference type="OrthoDB" id="9759749at2"/>
<dbReference type="KEGG" id="sedi:EBB79_24435"/>
<name>A0A3T0NAP6_9RHOB</name>
<dbReference type="SUPFAM" id="SSF102588">
    <property type="entry name" value="LmbE-like"/>
    <property type="match status" value="1"/>
</dbReference>
<keyword evidence="1" id="KW-0614">Plasmid</keyword>
<dbReference type="SUPFAM" id="SSF52317">
    <property type="entry name" value="Class I glutamine amidotransferase-like"/>
    <property type="match status" value="1"/>
</dbReference>
<dbReference type="Gene3D" id="3.40.50.10320">
    <property type="entry name" value="LmbE-like"/>
    <property type="match status" value="1"/>
</dbReference>
<evidence type="ECO:0000313" key="1">
    <source>
        <dbReference type="EMBL" id="AZV81035.1"/>
    </source>
</evidence>
<proteinExistence type="predicted"/>
<organism evidence="1 2">
    <name type="scientific">Parasedimentitalea marina</name>
    <dbReference type="NCBI Taxonomy" id="2483033"/>
    <lineage>
        <taxon>Bacteria</taxon>
        <taxon>Pseudomonadati</taxon>
        <taxon>Pseudomonadota</taxon>
        <taxon>Alphaproteobacteria</taxon>
        <taxon>Rhodobacterales</taxon>
        <taxon>Paracoccaceae</taxon>
        <taxon>Parasedimentitalea</taxon>
    </lineage>
</organism>
<dbReference type="InterPro" id="IPR003737">
    <property type="entry name" value="GlcNAc_PI_deacetylase-related"/>
</dbReference>
<reference evidence="1 2" key="1">
    <citation type="submission" date="2018-10" db="EMBL/GenBank/DDBJ databases">
        <title>Parasedimentitalea marina sp. nov., a psychrophilic bacterium isolated from deep seawater of the New Britain Trench.</title>
        <authorList>
            <person name="Cao J."/>
        </authorList>
    </citation>
    <scope>NUCLEOTIDE SEQUENCE [LARGE SCALE GENOMIC DNA]</scope>
    <source>
        <strain evidence="1 2">W43</strain>
        <plasmid evidence="1 2">pW43D</plasmid>
    </source>
</reference>
<dbReference type="AlphaFoldDB" id="A0A3T0NAP6"/>
<gene>
    <name evidence="1" type="ORF">EBB79_24435</name>
</gene>
<sequence>MPLTDPKRLAAERLTPQILQLWRALVPLTSVISFMSTGAHPDDEKSDMLAALSFRDGFDLSYACSTRGEGGQNDIGTETSEALGALRTAEMERACDILNMRMYWHCEYPQDTIFDFGFSKSGDETLAKWGHQRLLKRFVEIIRTERPDIICPTFLDVPGQHGHHRAMTQAAFEVMSLAADPTYLDSDLPVWQVKKLYLPAYSGAGQAYDDDLPPPPVTLTVQAKGVEQHTGWSYARIGQQSRAFHLTQAMGRWVAAGDEKDWPLHLAQSHVDGPDTDLHSGLAATLADMDVPSLNRYLRQAQDNVDAAIAAFPDGSKILPQACSALRHIREAIQNCPESSRGDVLHKLSRKEAQLSNLIAIAAGVQIHTRLDRTYINAGDAVELVSELRPGRADSATLKPALPPGWSQDQNGLCTALDVQVSDSYPSVYLPDTPRLPCIEASLMVHGEQITRRVAFETPPVVLPCYSATVSPDADVINSAMVDRVLTITVKDIVPSTATASLSLPDRWQATRTETGFSVTAPEDVAPGSYSLGLLLDGRPAQQIHKIEYAHIDPRAIIRPAEIKIQVVHAALPDVRIGYIGGGNDRVDHWLDRLGADVVALSDDDLKSEAVLAEFDTLVIGIFAFKFRDCLSVQMPRLHRWCEQGGTLLTLYHRPWDNWDPDYSSPRMLEIGQPSLRWRVTDETANVEVLHPNSPLMTHPNQITAADWDNWHKERGLYFAKRWDPAYLAILSMADPQEHPLEGALLCADIGKGRHIHTSLILHHQMEKTIPGAFRIMANLLAKREAN</sequence>
<geneLocation type="plasmid" evidence="1 2">
    <name>pW43D</name>
</geneLocation>
<dbReference type="RefSeq" id="WP_127751533.1">
    <property type="nucleotide sequence ID" value="NZ_CP033223.1"/>
</dbReference>
<dbReference type="Pfam" id="PF02585">
    <property type="entry name" value="PIG-L"/>
    <property type="match status" value="1"/>
</dbReference>
<keyword evidence="2" id="KW-1185">Reference proteome</keyword>
<accession>A0A3T0NAP6</accession>
<dbReference type="InterPro" id="IPR029062">
    <property type="entry name" value="Class_I_gatase-like"/>
</dbReference>
<evidence type="ECO:0000313" key="2">
    <source>
        <dbReference type="Proteomes" id="UP000283063"/>
    </source>
</evidence>
<protein>
    <submittedName>
        <fullName evidence="1">PIG-L family deacetylase</fullName>
    </submittedName>
</protein>